<dbReference type="AlphaFoldDB" id="A0A2T5V9F0"/>
<name>A0A2T5V9F0_9HYPH</name>
<protein>
    <submittedName>
        <fullName evidence="2">Uncharacterized protein DUF938</fullName>
    </submittedName>
</protein>
<dbReference type="PANTHER" id="PTHR20974">
    <property type="entry name" value="UPF0585 PROTEIN CG18661"/>
    <property type="match status" value="1"/>
</dbReference>
<accession>A0A2T5V9F0</accession>
<organism evidence="2 3">
    <name type="scientific">Breoghania corrubedonensis</name>
    <dbReference type="NCBI Taxonomy" id="665038"/>
    <lineage>
        <taxon>Bacteria</taxon>
        <taxon>Pseudomonadati</taxon>
        <taxon>Pseudomonadota</taxon>
        <taxon>Alphaproteobacteria</taxon>
        <taxon>Hyphomicrobiales</taxon>
        <taxon>Stappiaceae</taxon>
        <taxon>Breoghania</taxon>
    </lineage>
</organism>
<comment type="caution">
    <text evidence="2">The sequence shown here is derived from an EMBL/GenBank/DDBJ whole genome shotgun (WGS) entry which is preliminary data.</text>
</comment>
<dbReference type="EMBL" id="QAYG01000004">
    <property type="protein sequence ID" value="PTW60386.1"/>
    <property type="molecule type" value="Genomic_DNA"/>
</dbReference>
<sequence>MPQNTDRVPGTGNLPPFSQAAENNKGPIGDVLRDVFANACSVLEIASGTGQHANHMARMMPHLTWQPSDLSENMPGLAARHALDAPPNLLPPIELDISRHPWPVARVDAIFAANCLHIVSWPLVKAFFAGAGQTLATGGTLAVYGPFKYGGAFTTESNRDFDTFLRARDPQAGIRDIEAVDELARERGLTLERDCALPANNQLVVWRRS</sequence>
<dbReference type="SUPFAM" id="SSF53335">
    <property type="entry name" value="S-adenosyl-L-methionine-dependent methyltransferases"/>
    <property type="match status" value="1"/>
</dbReference>
<dbReference type="InterPro" id="IPR029063">
    <property type="entry name" value="SAM-dependent_MTases_sf"/>
</dbReference>
<dbReference type="RefSeq" id="WP_107990008.1">
    <property type="nucleotide sequence ID" value="NZ_QAYG01000004.1"/>
</dbReference>
<dbReference type="Pfam" id="PF06080">
    <property type="entry name" value="DUF938"/>
    <property type="match status" value="1"/>
</dbReference>
<dbReference type="PANTHER" id="PTHR20974:SF0">
    <property type="entry name" value="UPF0585 PROTEIN CG18661"/>
    <property type="match status" value="1"/>
</dbReference>
<gene>
    <name evidence="2" type="ORF">C8N35_1047</name>
</gene>
<evidence type="ECO:0000313" key="3">
    <source>
        <dbReference type="Proteomes" id="UP000244081"/>
    </source>
</evidence>
<feature type="region of interest" description="Disordered" evidence="1">
    <location>
        <begin position="1"/>
        <end position="22"/>
    </location>
</feature>
<keyword evidence="3" id="KW-1185">Reference proteome</keyword>
<reference evidence="2 3" key="1">
    <citation type="submission" date="2018-04" db="EMBL/GenBank/DDBJ databases">
        <title>Genomic Encyclopedia of Archaeal and Bacterial Type Strains, Phase II (KMG-II): from individual species to whole genera.</title>
        <authorList>
            <person name="Goeker M."/>
        </authorList>
    </citation>
    <scope>NUCLEOTIDE SEQUENCE [LARGE SCALE GENOMIC DNA]</scope>
    <source>
        <strain evidence="2 3">DSM 23382</strain>
    </source>
</reference>
<proteinExistence type="predicted"/>
<dbReference type="Proteomes" id="UP000244081">
    <property type="component" value="Unassembled WGS sequence"/>
</dbReference>
<dbReference type="CDD" id="cd02440">
    <property type="entry name" value="AdoMet_MTases"/>
    <property type="match status" value="1"/>
</dbReference>
<dbReference type="OrthoDB" id="5525831at2"/>
<dbReference type="Gene3D" id="3.40.50.150">
    <property type="entry name" value="Vaccinia Virus protein VP39"/>
    <property type="match status" value="1"/>
</dbReference>
<dbReference type="InterPro" id="IPR010342">
    <property type="entry name" value="DUF938"/>
</dbReference>
<evidence type="ECO:0000313" key="2">
    <source>
        <dbReference type="EMBL" id="PTW60386.1"/>
    </source>
</evidence>
<evidence type="ECO:0000256" key="1">
    <source>
        <dbReference type="SAM" id="MobiDB-lite"/>
    </source>
</evidence>